<evidence type="ECO:0000313" key="1">
    <source>
        <dbReference type="EMBL" id="SVC35473.1"/>
    </source>
</evidence>
<name>A0A382LH01_9ZZZZ</name>
<dbReference type="InterPro" id="IPR007709">
    <property type="entry name" value="N-FG_amidohydro"/>
</dbReference>
<organism evidence="1">
    <name type="scientific">marine metagenome</name>
    <dbReference type="NCBI Taxonomy" id="408172"/>
    <lineage>
        <taxon>unclassified sequences</taxon>
        <taxon>metagenomes</taxon>
        <taxon>ecological metagenomes</taxon>
    </lineage>
</organism>
<gene>
    <name evidence="1" type="ORF">METZ01_LOCUS288327</name>
</gene>
<dbReference type="EMBL" id="UINC01086741">
    <property type="protein sequence ID" value="SVC35473.1"/>
    <property type="molecule type" value="Genomic_DNA"/>
</dbReference>
<protein>
    <recommendedName>
        <fullName evidence="2">N-formylglutamate amidohydrolase</fullName>
    </recommendedName>
</protein>
<sequence>MHDQNTLNGPETFEIISSKEKPSVPLIVHIPHSSIFIPESERLTFCLSDQELKEELLLMTDRFTDDLFSKAVELGGTLFVNRVSRFVFDPERFPDDESEPMAIKGMGAVYTKTSRGNPLRVNNFSLDDRRRVMDQYFNPYSKALEEEVTKTLKIFGKCFILDGHSFPSIPQPYENPDSNRPDICIGFNSFHASDDIVTKIENICKSNNYASGRNEPFSGSYVPLKYFQKESKIKSLMIEVRRGTYMNESEGVANKQYDQTKNLISEIIEQVIYLTFNRQPV</sequence>
<dbReference type="AlphaFoldDB" id="A0A382LH01"/>
<evidence type="ECO:0008006" key="2">
    <source>
        <dbReference type="Google" id="ProtNLM"/>
    </source>
</evidence>
<dbReference type="Pfam" id="PF05013">
    <property type="entry name" value="FGase"/>
    <property type="match status" value="1"/>
</dbReference>
<reference evidence="1" key="1">
    <citation type="submission" date="2018-05" db="EMBL/GenBank/DDBJ databases">
        <authorList>
            <person name="Lanie J.A."/>
            <person name="Ng W.-L."/>
            <person name="Kazmierczak K.M."/>
            <person name="Andrzejewski T.M."/>
            <person name="Davidsen T.M."/>
            <person name="Wayne K.J."/>
            <person name="Tettelin H."/>
            <person name="Glass J.I."/>
            <person name="Rusch D."/>
            <person name="Podicherti R."/>
            <person name="Tsui H.-C.T."/>
            <person name="Winkler M.E."/>
        </authorList>
    </citation>
    <scope>NUCLEOTIDE SEQUENCE</scope>
</reference>
<dbReference type="Gene3D" id="3.40.630.40">
    <property type="entry name" value="Zn-dependent exopeptidases"/>
    <property type="match status" value="1"/>
</dbReference>
<proteinExistence type="predicted"/>
<dbReference type="SUPFAM" id="SSF53187">
    <property type="entry name" value="Zn-dependent exopeptidases"/>
    <property type="match status" value="1"/>
</dbReference>
<accession>A0A382LH01</accession>